<gene>
    <name evidence="1" type="ORF">PSON_ATCC_30995.1.T0050474</name>
</gene>
<organism evidence="1 2">
    <name type="scientific">Paramecium sonneborni</name>
    <dbReference type="NCBI Taxonomy" id="65129"/>
    <lineage>
        <taxon>Eukaryota</taxon>
        <taxon>Sar</taxon>
        <taxon>Alveolata</taxon>
        <taxon>Ciliophora</taxon>
        <taxon>Intramacronucleata</taxon>
        <taxon>Oligohymenophorea</taxon>
        <taxon>Peniculida</taxon>
        <taxon>Parameciidae</taxon>
        <taxon>Paramecium</taxon>
    </lineage>
</organism>
<comment type="caution">
    <text evidence="1">The sequence shown here is derived from an EMBL/GenBank/DDBJ whole genome shotgun (WGS) entry which is preliminary data.</text>
</comment>
<dbReference type="Proteomes" id="UP000692954">
    <property type="component" value="Unassembled WGS sequence"/>
</dbReference>
<reference evidence="1" key="1">
    <citation type="submission" date="2021-01" db="EMBL/GenBank/DDBJ databases">
        <authorList>
            <consortium name="Genoscope - CEA"/>
            <person name="William W."/>
        </authorList>
    </citation>
    <scope>NUCLEOTIDE SEQUENCE</scope>
</reference>
<dbReference type="EMBL" id="CAJJDN010000005">
    <property type="protein sequence ID" value="CAD8051242.1"/>
    <property type="molecule type" value="Genomic_DNA"/>
</dbReference>
<dbReference type="AlphaFoldDB" id="A0A8S1KEV6"/>
<name>A0A8S1KEV6_9CILI</name>
<evidence type="ECO:0000313" key="2">
    <source>
        <dbReference type="Proteomes" id="UP000692954"/>
    </source>
</evidence>
<keyword evidence="2" id="KW-1185">Reference proteome</keyword>
<proteinExistence type="predicted"/>
<protein>
    <submittedName>
        <fullName evidence="1">Uncharacterized protein</fullName>
    </submittedName>
</protein>
<sequence>MHGNKKIEQNFNELLFLPHINSKSIAINESMRRQLSLQCKDNFLQFLVVQKAGKVNLV</sequence>
<accession>A0A8S1KEV6</accession>
<evidence type="ECO:0000313" key="1">
    <source>
        <dbReference type="EMBL" id="CAD8051242.1"/>
    </source>
</evidence>